<feature type="domain" description="Retrovirus-related Pol polyprotein from transposon TNT 1-94-like beta-barrel" evidence="1">
    <location>
        <begin position="2"/>
        <end position="68"/>
    </location>
</feature>
<dbReference type="Proteomes" id="UP001305414">
    <property type="component" value="Unassembled WGS sequence"/>
</dbReference>
<accession>A0AAN7Z9S1</accession>
<dbReference type="AlphaFoldDB" id="A0AAN7Z9S1"/>
<evidence type="ECO:0000313" key="3">
    <source>
        <dbReference type="Proteomes" id="UP001305414"/>
    </source>
</evidence>
<name>A0AAN7Z9S1_9PEZI</name>
<comment type="caution">
    <text evidence="2">The sequence shown here is derived from an EMBL/GenBank/DDBJ whole genome shotgun (WGS) entry which is preliminary data.</text>
</comment>
<evidence type="ECO:0000313" key="2">
    <source>
        <dbReference type="EMBL" id="KAK5635702.1"/>
    </source>
</evidence>
<reference evidence="2 3" key="1">
    <citation type="submission" date="2023-10" db="EMBL/GenBank/DDBJ databases">
        <title>Draft genome sequence of Xylaria bambusicola isolate GMP-LS, the root and basal stem rot pathogen of sugarcane in Indonesia.</title>
        <authorList>
            <person name="Selvaraj P."/>
            <person name="Muralishankar V."/>
            <person name="Muruganantham S."/>
            <person name="Sp S."/>
            <person name="Haryani S."/>
            <person name="Lau K.J.X."/>
            <person name="Naqvi N.I."/>
        </authorList>
    </citation>
    <scope>NUCLEOTIDE SEQUENCE [LARGE SCALE GENOMIC DNA]</scope>
    <source>
        <strain evidence="2">GMP-LS</strain>
    </source>
</reference>
<dbReference type="InterPro" id="IPR054722">
    <property type="entry name" value="PolX-like_BBD"/>
</dbReference>
<dbReference type="Pfam" id="PF22936">
    <property type="entry name" value="Pol_BBD"/>
    <property type="match status" value="1"/>
</dbReference>
<dbReference type="EMBL" id="JAWHQM010000057">
    <property type="protein sequence ID" value="KAK5635702.1"/>
    <property type="molecule type" value="Genomic_DNA"/>
</dbReference>
<gene>
    <name evidence="2" type="ORF">RRF57_011414</name>
</gene>
<sequence length="158" mass="18232">MYNRSMFTEYTEFASEAISTWAFKGSRNLRVVGIGTVEVSFLVGEDVKFSTFKLTDVLYIPDLGFNIMANTEDIGAGPDAMNWGSYVLDHQRHIVARLRPLGEKEANTWLQQYDHSTGLAIELRDTSFDRLLRKFVHLISWEQHERERWKSHASRATS</sequence>
<protein>
    <recommendedName>
        <fullName evidence="1">Retrovirus-related Pol polyprotein from transposon TNT 1-94-like beta-barrel domain-containing protein</fullName>
    </recommendedName>
</protein>
<keyword evidence="3" id="KW-1185">Reference proteome</keyword>
<proteinExistence type="predicted"/>
<evidence type="ECO:0000259" key="1">
    <source>
        <dbReference type="Pfam" id="PF22936"/>
    </source>
</evidence>
<organism evidence="2 3">
    <name type="scientific">Xylaria bambusicola</name>
    <dbReference type="NCBI Taxonomy" id="326684"/>
    <lineage>
        <taxon>Eukaryota</taxon>
        <taxon>Fungi</taxon>
        <taxon>Dikarya</taxon>
        <taxon>Ascomycota</taxon>
        <taxon>Pezizomycotina</taxon>
        <taxon>Sordariomycetes</taxon>
        <taxon>Xylariomycetidae</taxon>
        <taxon>Xylariales</taxon>
        <taxon>Xylariaceae</taxon>
        <taxon>Xylaria</taxon>
    </lineage>
</organism>